<keyword evidence="3" id="KW-1185">Reference proteome</keyword>
<dbReference type="AlphaFoldDB" id="A0A1I2J784"/>
<evidence type="ECO:0000313" key="2">
    <source>
        <dbReference type="EMBL" id="SFF50652.1"/>
    </source>
</evidence>
<sequence length="50" mass="5708">MAKTNYSFEKRQRELAKKKKQDSKQAKKMASRDEAKPEPANAKTAPDEQA</sequence>
<evidence type="ECO:0000256" key="1">
    <source>
        <dbReference type="SAM" id="MobiDB-lite"/>
    </source>
</evidence>
<dbReference type="EMBL" id="FONH01000022">
    <property type="protein sequence ID" value="SFF50652.1"/>
    <property type="molecule type" value="Genomic_DNA"/>
</dbReference>
<dbReference type="Proteomes" id="UP000199477">
    <property type="component" value="Unassembled WGS sequence"/>
</dbReference>
<feature type="compositionally biased region" description="Basic and acidic residues" evidence="1">
    <location>
        <begin position="22"/>
        <end position="37"/>
    </location>
</feature>
<dbReference type="RefSeq" id="WP_177218843.1">
    <property type="nucleotide sequence ID" value="NZ_FONH01000022.1"/>
</dbReference>
<reference evidence="3" key="1">
    <citation type="submission" date="2016-10" db="EMBL/GenBank/DDBJ databases">
        <authorList>
            <person name="Varghese N."/>
            <person name="Submissions S."/>
        </authorList>
    </citation>
    <scope>NUCLEOTIDE SEQUENCE [LARGE SCALE GENOMIC DNA]</scope>
    <source>
        <strain evidence="3">UNC178MFTsu3.1</strain>
    </source>
</reference>
<organism evidence="2 3">
    <name type="scientific">Dyella marensis</name>
    <dbReference type="NCBI Taxonomy" id="500610"/>
    <lineage>
        <taxon>Bacteria</taxon>
        <taxon>Pseudomonadati</taxon>
        <taxon>Pseudomonadota</taxon>
        <taxon>Gammaproteobacteria</taxon>
        <taxon>Lysobacterales</taxon>
        <taxon>Rhodanobacteraceae</taxon>
        <taxon>Dyella</taxon>
    </lineage>
</organism>
<name>A0A1I2J784_9GAMM</name>
<gene>
    <name evidence="2" type="ORF">SAMN02799615_03885</name>
</gene>
<proteinExistence type="predicted"/>
<accession>A0A1I2J784</accession>
<evidence type="ECO:0000313" key="3">
    <source>
        <dbReference type="Proteomes" id="UP000199477"/>
    </source>
</evidence>
<feature type="region of interest" description="Disordered" evidence="1">
    <location>
        <begin position="1"/>
        <end position="50"/>
    </location>
</feature>
<protein>
    <submittedName>
        <fullName evidence="2">Uncharacterized protein</fullName>
    </submittedName>
</protein>